<evidence type="ECO:0000256" key="1">
    <source>
        <dbReference type="PROSITE-ProRule" id="PRU00983"/>
    </source>
</evidence>
<dbReference type="InterPro" id="IPR046769">
    <property type="entry name" value="DOCKER_Lobe_A"/>
</dbReference>
<feature type="region of interest" description="Disordered" evidence="2">
    <location>
        <begin position="19"/>
        <end position="355"/>
    </location>
</feature>
<dbReference type="InterPro" id="IPR026791">
    <property type="entry name" value="DOCK"/>
</dbReference>
<feature type="region of interest" description="Disordered" evidence="2">
    <location>
        <begin position="370"/>
        <end position="465"/>
    </location>
</feature>
<dbReference type="GO" id="GO:0007264">
    <property type="term" value="P:small GTPase-mediated signal transduction"/>
    <property type="evidence" value="ECO:0007669"/>
    <property type="project" value="InterPro"/>
</dbReference>
<dbReference type="Gene3D" id="2.60.40.150">
    <property type="entry name" value="C2 domain"/>
    <property type="match status" value="1"/>
</dbReference>
<evidence type="ECO:0000313" key="5">
    <source>
        <dbReference type="Proteomes" id="UP001430356"/>
    </source>
</evidence>
<protein>
    <submittedName>
        <fullName evidence="4">C2 domain in Dock180 and Zizimin protein</fullName>
    </submittedName>
</protein>
<dbReference type="GO" id="GO:0005085">
    <property type="term" value="F:guanyl-nucleotide exchange factor activity"/>
    <property type="evidence" value="ECO:0007669"/>
    <property type="project" value="InterPro"/>
</dbReference>
<feature type="compositionally biased region" description="Basic and acidic residues" evidence="2">
    <location>
        <begin position="196"/>
        <end position="234"/>
    </location>
</feature>
<evidence type="ECO:0000313" key="4">
    <source>
        <dbReference type="EMBL" id="KAK7197659.1"/>
    </source>
</evidence>
<feature type="compositionally biased region" description="Low complexity" evidence="2">
    <location>
        <begin position="235"/>
        <end position="247"/>
    </location>
</feature>
<dbReference type="FunFam" id="2.60.40.150:FF:000415">
    <property type="entry name" value="Tb-292 membrane associated protein"/>
    <property type="match status" value="1"/>
</dbReference>
<dbReference type="EMBL" id="JAECZO010000114">
    <property type="protein sequence ID" value="KAK7197659.1"/>
    <property type="molecule type" value="Genomic_DNA"/>
</dbReference>
<dbReference type="Proteomes" id="UP001430356">
    <property type="component" value="Unassembled WGS sequence"/>
</dbReference>
<keyword evidence="5" id="KW-1185">Reference proteome</keyword>
<feature type="compositionally biased region" description="Basic and acidic residues" evidence="2">
    <location>
        <begin position="248"/>
        <end position="274"/>
    </location>
</feature>
<dbReference type="FunFam" id="1.25.40.410:FF:000008">
    <property type="entry name" value="Tb-292 membrane associated protein"/>
    <property type="match status" value="1"/>
</dbReference>
<feature type="domain" description="C2 DOCK-type" evidence="3">
    <location>
        <begin position="948"/>
        <end position="1131"/>
    </location>
</feature>
<proteinExistence type="inferred from homology"/>
<dbReference type="CDD" id="cd08679">
    <property type="entry name" value="C2_DOCK180_related"/>
    <property type="match status" value="1"/>
</dbReference>
<feature type="compositionally biased region" description="Low complexity" evidence="2">
    <location>
        <begin position="163"/>
        <end position="174"/>
    </location>
</feature>
<feature type="compositionally biased region" description="Basic and acidic residues" evidence="2">
    <location>
        <begin position="131"/>
        <end position="162"/>
    </location>
</feature>
<sequence length="2403" mass="269120">MSTDNDIERQIMLEMEAEIHRAEAQHRDPHTVPPPFEITPLHDDPGEAARKQDADRIQREIEERLRLKQQQRQSRESSVSNAANHGAANRIFNPFSDAQNSGWSSGVPARRTTDTSHSSVSEDFDPSEGASRTRREEEERVRREAIEDARREMEEHIRREAEAQAQRAAQAQAQREAEAEARREAEAQALRAAEAQARREAEAQAQRAAEERARREAEAEARREAEAEARREAEAQAQRAAEAQALRAAEERARREAEAEARREAEAEARREAEAQAQRAAEAQARREAEAKAQRAAEEQARREAEAQARREAEAEARREAEAQARREAEAEARREAEEQARRDAEAQEHERRLEEIRREARAAVMREFAERRASASAPLSIDIPERSVRSLSVTQNDDTQSQEPHTERSASSVAVEKEITLPQQDSRFYSHDSGSPTAEEESEAHSDDSYDTEDAASEANSRYSAAAQEAIHNDNGILSRTEEDLSPTLNGAEEAPLESFEQALSEELKTRGLTEDAIKRSRIDVHRYGTIRESGKCLLPPSEVAGEVPAHAKVQLGFFSAKQTIIALQRAHQKAKADRERPCGPGERSLSTLKCYFESEVLGDHTLTVDDEDCAHNAPAERLLTRAQLLKGDAAMVRRAVSQISFGDPIQVWERTQPEAEEAAAGAAVRSTAANLWVSDIDTRKPIPAMRTFTGGAVYCIEAAKIGNRVTELHGAGTDPLIVAAALYSWTERQKVKVSETFYFDSELDVFFPQKERNELAKKNQVVAFVPNEFKGTLHLVLRVYRPCCEDFDTYVDLYSRADRYKQVHVAPMKQETLLLAQVSDVLEELGWNSAPLQDETNKVCSTFSIDRLYRKAFTDEDVFRVMKDERWRAAQKAVPVDMVFTVSDLTKHEVAFPSDHAETLPEENESKVSLLDPDVPGARPVVYRYSPCCIPILNSGYFTTYNNVYYFRVSKLKVMYTGCVRNIPSSHHTYAFQICVKAKDDGLSEEGALRCIYGRGLSNLSMDTTAWSSSVHSSNDMTLSDEFKLQLPLNLSDRHHIFFTLYATCQKKSPPTPGQPRVFKIGYAAVPIMVDGVVRVRDSIDIKFVAYDQAAVAAAGGYLKSFAEAPVSALLNNGESVAKASSQTKTTVHASNRVIASVFRQCPPSIAEMRRNNGVLETCGDLQKLPTPDADPHRNVISLMAQLPLAEILAFYPFLSAYAFSLIGSGSATVSLANRTHMLDVLLDITSKAQQYDTSAHTIRRRHNSEGMTPQVFMKTSAGSVLYHFLSNDTLYEGAECEYKRRLYSGMVEAWLNLLRTVAPAAATNGSAAEAVRERSGTASPTPSSPAGPPSPARGKKGPPPQSRNILREMSNLSWFLFDTILRSLYLWADENSEVPRHELFHPSFYTAVAELCVMALSRLSTFDESQLVRHVAIFVRSLMHYADRGRVLMIYERVTAYFEAEGNFDSLTNFLKYALEDPDAIHLLLPSAGATRPVFLTRIAVHSFTTLMINPNRVTRSIATDVLYSFLRRLADDASTPSENLTCIAAQLFALVRNLGPHWKAITQPNDKIPAEVFQHDKRQLSTTCLWILYYTPRRVIRQWLEEEVDGKIIAGMMQVVGESQSTFRYTAAPAAGAAAVSRDVVDDAAEERRAWEARHTTFVTAIGAQLCSFFLNDIPKILRTVRDNSANAAVFPFFVMLESVLNLANSTISLQMSSAVMHEVVCKLFPEIISRKARMGNGMILLTFRLMSSCCQFVRTSASCTFLLMSQAFFSWKNSLSKIKSLTANALVSVAESRVRDLRLAGRFIEFQFDELIERAKAEEASYTPPSPDFAVRYEDDSNAPGGDAQMKYKHKVEDLCMSVQRNLPISRYLLEKSNVSDQRPPRFSDEFAAMSGTVLSLFDDVLRLQMDDSMKFKEAKVTAYFEVFRNFLRQNALKEALKWLYRLHDAHKANNDYIEAGMVLVFIAALCFRVTEMFYFIKGKESRGARMPFGVLSHVFWHDYVRILPEVDVLLPVDTVYAIVSELYVCPDDACFSMEGQVKALKEAAEFQDKGQYYEYSLHTIGIVGKYLDAVSDFKGSAVVHTAMSTWCSAIAEPKSKRHNSRYFLVWARMERDAPVKSRQELQEEADDGMVGEKPRGLPSGKAIRRIYKMPTPTTLDEFKDYAKAYVESLFFDTSLVRLTDDLTETLPALPEPDSKRKRVAAVHRQPNHCLVTVSEVQPYFAKGTRVPPDGYDRAMHINYFENTVNIGSKDDAADGRKLDLMAQRMSVSTYELERSFPSTTSAVDIAKTHQVVLNPFETAEETLNSRRELMNQAAVNDGLVSVMRHALSPKGLPPGTYMKEVIAVMGDHPEVIHAVRALGSVARAKLEACEKMEAMFKNPEDYALVLKAVTDIECCLVAMQSPDDDEDASSSGM</sequence>
<feature type="compositionally biased region" description="Basic and acidic residues" evidence="2">
    <location>
        <begin position="284"/>
        <end position="355"/>
    </location>
</feature>
<evidence type="ECO:0000259" key="3">
    <source>
        <dbReference type="PROSITE" id="PS51650"/>
    </source>
</evidence>
<dbReference type="Pfam" id="PF14429">
    <property type="entry name" value="DOCK-C2"/>
    <property type="match status" value="1"/>
</dbReference>
<dbReference type="PROSITE" id="PS51650">
    <property type="entry name" value="C2_DOCK"/>
    <property type="match status" value="1"/>
</dbReference>
<accession>A0AAW0EW60</accession>
<dbReference type="Pfam" id="PF06920">
    <property type="entry name" value="DHR-2_Lobe_A"/>
    <property type="match status" value="1"/>
</dbReference>
<name>A0AAW0EW60_9TRYP</name>
<feature type="region of interest" description="Disordered" evidence="2">
    <location>
        <begin position="1311"/>
        <end position="1349"/>
    </location>
</feature>
<comment type="similarity">
    <text evidence="1">Belongs to the DOCK family.</text>
</comment>
<evidence type="ECO:0000256" key="2">
    <source>
        <dbReference type="SAM" id="MobiDB-lite"/>
    </source>
</evidence>
<organism evidence="4 5">
    <name type="scientific">Novymonas esmeraldas</name>
    <dbReference type="NCBI Taxonomy" id="1808958"/>
    <lineage>
        <taxon>Eukaryota</taxon>
        <taxon>Discoba</taxon>
        <taxon>Euglenozoa</taxon>
        <taxon>Kinetoplastea</taxon>
        <taxon>Metakinetoplastina</taxon>
        <taxon>Trypanosomatida</taxon>
        <taxon>Trypanosomatidae</taxon>
        <taxon>Novymonas</taxon>
    </lineage>
</organism>
<dbReference type="Gene3D" id="1.25.40.410">
    <property type="match status" value="1"/>
</dbReference>
<feature type="compositionally biased region" description="Polar residues" evidence="2">
    <location>
        <begin position="390"/>
        <end position="404"/>
    </location>
</feature>
<dbReference type="PANTHER" id="PTHR23317">
    <property type="entry name" value="DEDICATOR OF CYTOKINESIS DOCK"/>
    <property type="match status" value="1"/>
</dbReference>
<dbReference type="PANTHER" id="PTHR23317:SF76">
    <property type="entry name" value="LD20667P"/>
    <property type="match status" value="1"/>
</dbReference>
<feature type="compositionally biased region" description="Polar residues" evidence="2">
    <location>
        <begin position="422"/>
        <end position="437"/>
    </location>
</feature>
<gene>
    <name evidence="4" type="ORF">NESM_000717400</name>
</gene>
<dbReference type="InterPro" id="IPR035892">
    <property type="entry name" value="C2_domain_sf"/>
</dbReference>
<feature type="compositionally biased region" description="Basic and acidic residues" evidence="2">
    <location>
        <begin position="175"/>
        <end position="186"/>
    </location>
</feature>
<feature type="compositionally biased region" description="Basic and acidic residues" evidence="2">
    <location>
        <begin position="40"/>
        <end position="66"/>
    </location>
</feature>
<dbReference type="InterPro" id="IPR027007">
    <property type="entry name" value="C2_DOCK-type_domain"/>
</dbReference>
<comment type="caution">
    <text evidence="4">The sequence shown here is derived from an EMBL/GenBank/DDBJ whole genome shotgun (WGS) entry which is preliminary data.</text>
</comment>
<feature type="compositionally biased region" description="Basic and acidic residues" evidence="2">
    <location>
        <begin position="19"/>
        <end position="30"/>
    </location>
</feature>
<reference evidence="4 5" key="1">
    <citation type="journal article" date="2021" name="MBio">
        <title>A New Model Trypanosomatid, Novymonas esmeraldas: Genomic Perception of Its 'Candidatus Pandoraea novymonadis' Endosymbiont.</title>
        <authorList>
            <person name="Zakharova A."/>
            <person name="Saura A."/>
            <person name="Butenko A."/>
            <person name="Podesvova L."/>
            <person name="Warmusova S."/>
            <person name="Kostygov A.Y."/>
            <person name="Nenarokova A."/>
            <person name="Lukes J."/>
            <person name="Opperdoes F.R."/>
            <person name="Yurchenko V."/>
        </authorList>
    </citation>
    <scope>NUCLEOTIDE SEQUENCE [LARGE SCALE GENOMIC DNA]</scope>
    <source>
        <strain evidence="4 5">E262AT.01</strain>
    </source>
</reference>
<feature type="compositionally biased region" description="Pro residues" evidence="2">
    <location>
        <begin position="1329"/>
        <end position="1348"/>
    </location>
</feature>
<dbReference type="InterPro" id="IPR043161">
    <property type="entry name" value="DOCK_C_lobe_A"/>
</dbReference>